<evidence type="ECO:0000313" key="3">
    <source>
        <dbReference type="EMBL" id="EFH61837.1"/>
    </source>
</evidence>
<dbReference type="Gene3D" id="1.10.110.10">
    <property type="entry name" value="Plant lipid-transfer and hydrophobic proteins"/>
    <property type="match status" value="2"/>
</dbReference>
<evidence type="ECO:0000256" key="1">
    <source>
        <dbReference type="SAM" id="SignalP"/>
    </source>
</evidence>
<reference evidence="4" key="1">
    <citation type="journal article" date="2011" name="Nat. Genet.">
        <title>The Arabidopsis lyrata genome sequence and the basis of rapid genome size change.</title>
        <authorList>
            <person name="Hu T.T."/>
            <person name="Pattyn P."/>
            <person name="Bakker E.G."/>
            <person name="Cao J."/>
            <person name="Cheng J.-F."/>
            <person name="Clark R.M."/>
            <person name="Fahlgren N."/>
            <person name="Fawcett J.A."/>
            <person name="Grimwood J."/>
            <person name="Gundlach H."/>
            <person name="Haberer G."/>
            <person name="Hollister J.D."/>
            <person name="Ossowski S."/>
            <person name="Ottilar R.P."/>
            <person name="Salamov A.A."/>
            <person name="Schneeberger K."/>
            <person name="Spannagl M."/>
            <person name="Wang X."/>
            <person name="Yang L."/>
            <person name="Nasrallah M.E."/>
            <person name="Bergelson J."/>
            <person name="Carrington J.C."/>
            <person name="Gaut B.S."/>
            <person name="Schmutz J."/>
            <person name="Mayer K.F.X."/>
            <person name="Van de Peer Y."/>
            <person name="Grigoriev I.V."/>
            <person name="Nordborg M."/>
            <person name="Weigel D."/>
            <person name="Guo Y.-L."/>
        </authorList>
    </citation>
    <scope>NUCLEOTIDE SEQUENCE [LARGE SCALE GENOMIC DNA]</scope>
    <source>
        <strain evidence="4">cv. MN47</strain>
    </source>
</reference>
<dbReference type="InterPro" id="IPR036312">
    <property type="entry name" value="Bifun_inhib/LTP/seed_sf"/>
</dbReference>
<evidence type="ECO:0000259" key="2">
    <source>
        <dbReference type="Pfam" id="PF14368"/>
    </source>
</evidence>
<dbReference type="InterPro" id="IPR016140">
    <property type="entry name" value="Bifunc_inhib/LTP/seed_store"/>
</dbReference>
<sequence length="180" mass="20285">MRDLMMKIYTIMLILLVVRTSSFKPFRGCSRTKGYEDLVYCAPSLRKNSQFNFPIPECCKNLKIDKMYCLCDAVNPNFLEVFDVEKLPKLSHACGDLLVPGSYCGCYEDLIYCVTSLRLNSPFIPPIPECCKNLKIDKMYCLCDAVNPTFGERFDVKKLGKLSHACGDLLAPGSYCGGKQ</sequence>
<gene>
    <name evidence="3" type="ORF">ARALYDRAFT_898887</name>
</gene>
<dbReference type="Proteomes" id="UP000008694">
    <property type="component" value="Unassembled WGS sequence"/>
</dbReference>
<dbReference type="Gramene" id="scaffold_302857.1">
    <property type="protein sequence ID" value="scaffold_302857.1"/>
    <property type="gene ID" value="scaffold_302857.1"/>
</dbReference>
<dbReference type="HOGENOM" id="CLU_1498286_0_0_1"/>
<keyword evidence="1" id="KW-0732">Signal</keyword>
<dbReference type="SUPFAM" id="SSF47699">
    <property type="entry name" value="Bifunctional inhibitor/lipid-transfer protein/seed storage 2S albumin"/>
    <property type="match status" value="2"/>
</dbReference>
<dbReference type="EMBL" id="GL348715">
    <property type="protein sequence ID" value="EFH61837.1"/>
    <property type="molecule type" value="Genomic_DNA"/>
</dbReference>
<dbReference type="PANTHER" id="PTHR33286">
    <property type="entry name" value="BIFUNCTIONAL INHIBITOR/LIPID-TRANSFER PROTEIN/SEED STORAGE 2S ALBUMIN SUPERFAMILY PROTEIN"/>
    <property type="match status" value="1"/>
</dbReference>
<feature type="signal peptide" evidence="1">
    <location>
        <begin position="1"/>
        <end position="22"/>
    </location>
</feature>
<dbReference type="AlphaFoldDB" id="D7L3E4"/>
<dbReference type="Pfam" id="PF14368">
    <property type="entry name" value="LTP_2"/>
    <property type="match status" value="2"/>
</dbReference>
<accession>D7L3E4</accession>
<feature type="domain" description="Bifunctional inhibitor/plant lipid transfer protein/seed storage helical" evidence="2">
    <location>
        <begin position="107"/>
        <end position="176"/>
    </location>
</feature>
<name>D7L3E4_ARALL</name>
<dbReference type="PANTHER" id="PTHR33286:SF41">
    <property type="entry name" value="PROTEASE INHIBITOR_SEED STORAGE_LIPID TRANSFER FAMILY PROTEIN"/>
    <property type="match status" value="1"/>
</dbReference>
<keyword evidence="4" id="KW-1185">Reference proteome</keyword>
<feature type="chain" id="PRO_5003101970" description="Bifunctional inhibitor/plant lipid transfer protein/seed storage helical domain-containing protein" evidence="1">
    <location>
        <begin position="23"/>
        <end position="180"/>
    </location>
</feature>
<organism evidence="4">
    <name type="scientific">Arabidopsis lyrata subsp. lyrata</name>
    <name type="common">Lyre-leaved rock-cress</name>
    <dbReference type="NCBI Taxonomy" id="81972"/>
    <lineage>
        <taxon>Eukaryota</taxon>
        <taxon>Viridiplantae</taxon>
        <taxon>Streptophyta</taxon>
        <taxon>Embryophyta</taxon>
        <taxon>Tracheophyta</taxon>
        <taxon>Spermatophyta</taxon>
        <taxon>Magnoliopsida</taxon>
        <taxon>eudicotyledons</taxon>
        <taxon>Gunneridae</taxon>
        <taxon>Pentapetalae</taxon>
        <taxon>rosids</taxon>
        <taxon>malvids</taxon>
        <taxon>Brassicales</taxon>
        <taxon>Brassicaceae</taxon>
        <taxon>Camelineae</taxon>
        <taxon>Arabidopsis</taxon>
    </lineage>
</organism>
<evidence type="ECO:0000313" key="4">
    <source>
        <dbReference type="Proteomes" id="UP000008694"/>
    </source>
</evidence>
<feature type="domain" description="Bifunctional inhibitor/plant lipid transfer protein/seed storage helical" evidence="2">
    <location>
        <begin position="20"/>
        <end position="104"/>
    </location>
</feature>
<proteinExistence type="predicted"/>
<protein>
    <recommendedName>
        <fullName evidence="2">Bifunctional inhibitor/plant lipid transfer protein/seed storage helical domain-containing protein</fullName>
    </recommendedName>
</protein>